<dbReference type="InterPro" id="IPR027417">
    <property type="entry name" value="P-loop_NTPase"/>
</dbReference>
<dbReference type="GO" id="GO:0005524">
    <property type="term" value="F:ATP binding"/>
    <property type="evidence" value="ECO:0007669"/>
    <property type="project" value="UniProtKB-UniRule"/>
</dbReference>
<dbReference type="GO" id="GO:0005886">
    <property type="term" value="C:plasma membrane"/>
    <property type="evidence" value="ECO:0007669"/>
    <property type="project" value="UniProtKB-SubCell"/>
</dbReference>
<evidence type="ECO:0000256" key="13">
    <source>
        <dbReference type="ARBA" id="ARBA00023306"/>
    </source>
</evidence>
<evidence type="ECO:0000256" key="5">
    <source>
        <dbReference type="ARBA" id="ARBA00022618"/>
    </source>
</evidence>
<keyword evidence="7 16" id="KW-0547">Nucleotide-binding</keyword>
<dbReference type="Pfam" id="PF09397">
    <property type="entry name" value="FtsK_gamma"/>
    <property type="match status" value="1"/>
</dbReference>
<dbReference type="Pfam" id="PF13491">
    <property type="entry name" value="FtsK_4TM"/>
    <property type="match status" value="1"/>
</dbReference>
<sequence>MAYQVRQRDPLLDSSMQISLARRGREGLGVLMMLFGLALAVLLLSYHPDDPNWLAATDAAPRNWLGLFGASLAAPLYLVLGYGSLGLAAGLMIWGLRFAVHAGSERALPRGLFVPGWVLLLSLYSASMVPGVGWTHDFGLGGLFGDTALGALLQILPITASIGLKILSLAIAGATVLGGAWVLGCTRDDLRRAWVFFLTGLGNAVHMIKLATGSAARGAAVGTMKSAAAIREARASREEEAFEDDVFEQEETPTRRNLMSWLPQRTMTEPLADDSLSDDGEDRVSARIASAVRTRVRRANIAQALTPAPGAPMAPTARVEPTLAVAPRPESTLQTAPTADTNASIRPPGLDEDTLIETADPTPQPTTRQALSRKVVQPAAKPAQPSRQARAEAQPALQFEAKANDYEMPPLGLLADPSTVERHVLSDEALEENARMLETVLDDYGVKGEIVSVRPGPVVTMYELEPAAGLKASRVIGLADDIARSMSALSARVSTVPGRTVIGIELPNERREKVVLREILSARDFGDSSQELPLALGKDIGGAPIVANLAKMPHLLIAGTTGSGKSVAINTMILSLLYKLPPEDCRMIMIDPKMLELSVYDGIPHLLSPVVTDPKKAVVALKWTVGEMEERYRKMSRMGVRNISGYNGRVKDALDKGEMFSRTVQTGFDDETGEPIFETEETVPEKLPYIVVIVDEMADLMMVAGKEIEACIQRLAQMARASGIHLVMATQRPSVDVITGTIKANFPTRISFHVTSKIDSRTILGEMGAEQLLGMGDMLYMAGGSKITRIHGPFCSDEEVEEIVNHLKSFGPPEYASSVLDGPDGDAAGDIDAVLGLTGGDSGGEDALYDQAVQIVARDRKCSTSYIQRKLGIGYNKAARLVEQMEDNGAVTAANHVGKRDILLPDPNG</sequence>
<dbReference type="InterPro" id="IPR041027">
    <property type="entry name" value="FtsK_alpha"/>
</dbReference>
<evidence type="ECO:0000256" key="3">
    <source>
        <dbReference type="ARBA" id="ARBA00020887"/>
    </source>
</evidence>
<evidence type="ECO:0000256" key="16">
    <source>
        <dbReference type="PROSITE-ProRule" id="PRU00289"/>
    </source>
</evidence>
<dbReference type="GO" id="GO:0003677">
    <property type="term" value="F:DNA binding"/>
    <property type="evidence" value="ECO:0007669"/>
    <property type="project" value="UniProtKB-KW"/>
</dbReference>
<keyword evidence="12 18" id="KW-0472">Membrane</keyword>
<dbReference type="InterPro" id="IPR003593">
    <property type="entry name" value="AAA+_ATPase"/>
</dbReference>
<dbReference type="Gene3D" id="1.10.10.10">
    <property type="entry name" value="Winged helix-like DNA-binding domain superfamily/Winged helix DNA-binding domain"/>
    <property type="match status" value="1"/>
</dbReference>
<evidence type="ECO:0000313" key="21">
    <source>
        <dbReference type="Proteomes" id="UP000198914"/>
    </source>
</evidence>
<dbReference type="PROSITE" id="PS50901">
    <property type="entry name" value="FTSK"/>
    <property type="match status" value="1"/>
</dbReference>
<dbReference type="SMART" id="SM00382">
    <property type="entry name" value="AAA"/>
    <property type="match status" value="1"/>
</dbReference>
<reference evidence="21" key="1">
    <citation type="submission" date="2016-10" db="EMBL/GenBank/DDBJ databases">
        <authorList>
            <person name="Varghese N."/>
            <person name="Submissions S."/>
        </authorList>
    </citation>
    <scope>NUCLEOTIDE SEQUENCE [LARGE SCALE GENOMIC DNA]</scope>
    <source>
        <strain evidence="21">DSM 100420</strain>
    </source>
</reference>
<evidence type="ECO:0000256" key="10">
    <source>
        <dbReference type="ARBA" id="ARBA00022989"/>
    </source>
</evidence>
<keyword evidence="8" id="KW-0159">Chromosome partition</keyword>
<dbReference type="Pfam" id="PF17854">
    <property type="entry name" value="FtsK_alpha"/>
    <property type="match status" value="1"/>
</dbReference>
<protein>
    <recommendedName>
        <fullName evidence="3">DNA translocase FtsK</fullName>
    </recommendedName>
</protein>
<evidence type="ECO:0000256" key="1">
    <source>
        <dbReference type="ARBA" id="ARBA00004651"/>
    </source>
</evidence>
<keyword evidence="9 16" id="KW-0067">ATP-binding</keyword>
<comment type="function">
    <text evidence="14">Essential cell division protein that coordinates cell division and chromosome segregation. The N-terminus is involved in assembly of the cell-division machinery. The C-terminus functions as a DNA motor that moves dsDNA in an ATP-dependent manner towards the dif recombination site, which is located within the replication terminus region. Translocation stops specifically at Xer-dif sites, where FtsK interacts with the Xer recombinase, allowing activation of chromosome unlinking by recombination. FtsK orienting polar sequences (KOPS) guide the direction of DNA translocation. FtsK can remove proteins from DNA as it translocates, but translocation stops specifically at XerCD-dif site, thereby preventing removal of XerC and XerD from dif.</text>
</comment>
<dbReference type="EMBL" id="FNPX01000001">
    <property type="protein sequence ID" value="SDY31921.1"/>
    <property type="molecule type" value="Genomic_DNA"/>
</dbReference>
<dbReference type="InterPro" id="IPR018541">
    <property type="entry name" value="Ftsk_gamma"/>
</dbReference>
<dbReference type="SUPFAM" id="SSF46785">
    <property type="entry name" value="Winged helix' DNA-binding domain"/>
    <property type="match status" value="1"/>
</dbReference>
<organism evidence="20 21">
    <name type="scientific">Jannaschia faecimaris</name>
    <dbReference type="NCBI Taxonomy" id="1244108"/>
    <lineage>
        <taxon>Bacteria</taxon>
        <taxon>Pseudomonadati</taxon>
        <taxon>Pseudomonadota</taxon>
        <taxon>Alphaproteobacteria</taxon>
        <taxon>Rhodobacterales</taxon>
        <taxon>Roseobacteraceae</taxon>
        <taxon>Jannaschia</taxon>
    </lineage>
</organism>
<dbReference type="Pfam" id="PF01580">
    <property type="entry name" value="FtsK_SpoIIIE"/>
    <property type="match status" value="1"/>
</dbReference>
<dbReference type="Proteomes" id="UP000198914">
    <property type="component" value="Unassembled WGS sequence"/>
</dbReference>
<keyword evidence="11" id="KW-0238">DNA-binding</keyword>
<dbReference type="STRING" id="1244108.SAMN05444004_101128"/>
<evidence type="ECO:0000256" key="8">
    <source>
        <dbReference type="ARBA" id="ARBA00022829"/>
    </source>
</evidence>
<comment type="subcellular location">
    <subcellularLocation>
        <location evidence="1">Cell membrane</location>
        <topology evidence="1">Multi-pass membrane protein</topology>
    </subcellularLocation>
</comment>
<dbReference type="InterPro" id="IPR025199">
    <property type="entry name" value="FtsK_4TM"/>
</dbReference>
<dbReference type="CDD" id="cd01127">
    <property type="entry name" value="TrwB_TraG_TraD_VirD4"/>
    <property type="match status" value="1"/>
</dbReference>
<feature type="transmembrane region" description="Helical" evidence="18">
    <location>
        <begin position="67"/>
        <end position="95"/>
    </location>
</feature>
<dbReference type="AlphaFoldDB" id="A0A1H3IW47"/>
<dbReference type="InterPro" id="IPR036388">
    <property type="entry name" value="WH-like_DNA-bd_sf"/>
</dbReference>
<evidence type="ECO:0000256" key="2">
    <source>
        <dbReference type="ARBA" id="ARBA00006474"/>
    </source>
</evidence>
<accession>A0A1H3IW47</accession>
<feature type="compositionally biased region" description="Polar residues" evidence="17">
    <location>
        <begin position="331"/>
        <end position="344"/>
    </location>
</feature>
<gene>
    <name evidence="20" type="ORF">SAMN05444004_101128</name>
</gene>
<dbReference type="GO" id="GO:0007059">
    <property type="term" value="P:chromosome segregation"/>
    <property type="evidence" value="ECO:0007669"/>
    <property type="project" value="UniProtKB-KW"/>
</dbReference>
<dbReference type="GO" id="GO:0051301">
    <property type="term" value="P:cell division"/>
    <property type="evidence" value="ECO:0007669"/>
    <property type="project" value="UniProtKB-KW"/>
</dbReference>
<comment type="subunit">
    <text evidence="15">Homohexamer. Forms a ring that surrounds DNA.</text>
</comment>
<dbReference type="InterPro" id="IPR050206">
    <property type="entry name" value="FtsK/SpoIIIE/SftA"/>
</dbReference>
<evidence type="ECO:0000256" key="12">
    <source>
        <dbReference type="ARBA" id="ARBA00023136"/>
    </source>
</evidence>
<evidence type="ECO:0000256" key="15">
    <source>
        <dbReference type="ARBA" id="ARBA00025923"/>
    </source>
</evidence>
<name>A0A1H3IW47_9RHOB</name>
<evidence type="ECO:0000256" key="6">
    <source>
        <dbReference type="ARBA" id="ARBA00022692"/>
    </source>
</evidence>
<dbReference type="PANTHER" id="PTHR22683">
    <property type="entry name" value="SPORULATION PROTEIN RELATED"/>
    <property type="match status" value="1"/>
</dbReference>
<keyword evidence="4" id="KW-1003">Cell membrane</keyword>
<dbReference type="SUPFAM" id="SSF52540">
    <property type="entry name" value="P-loop containing nucleoside triphosphate hydrolases"/>
    <property type="match status" value="1"/>
</dbReference>
<keyword evidence="6 18" id="KW-0812">Transmembrane</keyword>
<dbReference type="InterPro" id="IPR036390">
    <property type="entry name" value="WH_DNA-bd_sf"/>
</dbReference>
<dbReference type="SMART" id="SM00843">
    <property type="entry name" value="Ftsk_gamma"/>
    <property type="match status" value="1"/>
</dbReference>
<evidence type="ECO:0000256" key="14">
    <source>
        <dbReference type="ARBA" id="ARBA00024784"/>
    </source>
</evidence>
<evidence type="ECO:0000259" key="19">
    <source>
        <dbReference type="PROSITE" id="PS50901"/>
    </source>
</evidence>
<dbReference type="OrthoDB" id="9807790at2"/>
<dbReference type="Gene3D" id="3.40.50.300">
    <property type="entry name" value="P-loop containing nucleotide triphosphate hydrolases"/>
    <property type="match status" value="1"/>
</dbReference>
<keyword evidence="5" id="KW-0132">Cell division</keyword>
<dbReference type="Gene3D" id="3.30.980.40">
    <property type="match status" value="1"/>
</dbReference>
<feature type="domain" description="FtsK" evidence="19">
    <location>
        <begin position="542"/>
        <end position="761"/>
    </location>
</feature>
<keyword evidence="13" id="KW-0131">Cell cycle</keyword>
<dbReference type="RefSeq" id="WP_092640724.1">
    <property type="nucleotide sequence ID" value="NZ_FNPX01000001.1"/>
</dbReference>
<dbReference type="InterPro" id="IPR002543">
    <property type="entry name" value="FtsK_dom"/>
</dbReference>
<evidence type="ECO:0000256" key="7">
    <source>
        <dbReference type="ARBA" id="ARBA00022741"/>
    </source>
</evidence>
<keyword evidence="21" id="KW-1185">Reference proteome</keyword>
<feature type="binding site" evidence="16">
    <location>
        <begin position="559"/>
        <end position="566"/>
    </location>
    <ligand>
        <name>ATP</name>
        <dbReference type="ChEBI" id="CHEBI:30616"/>
    </ligand>
</feature>
<feature type="transmembrane region" description="Helical" evidence="18">
    <location>
        <begin position="107"/>
        <end position="126"/>
    </location>
</feature>
<evidence type="ECO:0000256" key="4">
    <source>
        <dbReference type="ARBA" id="ARBA00022475"/>
    </source>
</evidence>
<feature type="region of interest" description="Disordered" evidence="17">
    <location>
        <begin position="327"/>
        <end position="394"/>
    </location>
</feature>
<evidence type="ECO:0000256" key="18">
    <source>
        <dbReference type="SAM" id="Phobius"/>
    </source>
</evidence>
<keyword evidence="10 18" id="KW-1133">Transmembrane helix</keyword>
<feature type="transmembrane region" description="Helical" evidence="18">
    <location>
        <begin position="28"/>
        <end position="47"/>
    </location>
</feature>
<evidence type="ECO:0000256" key="9">
    <source>
        <dbReference type="ARBA" id="ARBA00022840"/>
    </source>
</evidence>
<evidence type="ECO:0000313" key="20">
    <source>
        <dbReference type="EMBL" id="SDY31921.1"/>
    </source>
</evidence>
<proteinExistence type="inferred from homology"/>
<comment type="similarity">
    <text evidence="2">Belongs to the FtsK/SpoIIIE/SftA family.</text>
</comment>
<evidence type="ECO:0000256" key="11">
    <source>
        <dbReference type="ARBA" id="ARBA00023125"/>
    </source>
</evidence>
<dbReference type="PANTHER" id="PTHR22683:SF41">
    <property type="entry name" value="DNA TRANSLOCASE FTSK"/>
    <property type="match status" value="1"/>
</dbReference>
<evidence type="ECO:0000256" key="17">
    <source>
        <dbReference type="SAM" id="MobiDB-lite"/>
    </source>
</evidence>